<dbReference type="CDD" id="cd00565">
    <property type="entry name" value="Ubl_ThiS"/>
    <property type="match status" value="1"/>
</dbReference>
<dbReference type="SUPFAM" id="SSF54285">
    <property type="entry name" value="MoaD/ThiS"/>
    <property type="match status" value="1"/>
</dbReference>
<reference evidence="2" key="2">
    <citation type="submission" date="2007-04" db="EMBL/GenBank/DDBJ databases">
        <title>Draft genome sequence of Bacteroides ovatus (ATCC 8483).</title>
        <authorList>
            <person name="Sudarsanam P."/>
            <person name="Ley R."/>
            <person name="Guruge J."/>
            <person name="Turnbaugh P.J."/>
            <person name="Mahowald M."/>
            <person name="Liep D."/>
            <person name="Gordon J."/>
        </authorList>
    </citation>
    <scope>NUCLEOTIDE SEQUENCE [LARGE SCALE GENOMIC DNA]</scope>
    <source>
        <strain evidence="2">ATCC 8483 / DSM 1896 / JCM 5824 / BCRC 10623 / CCUG 4943 / NCTC 11153</strain>
    </source>
</reference>
<organism evidence="1 2">
    <name type="scientific">Bacteroides ovatus (strain ATCC 8483 / DSM 1896 / JCM 5824 / BCRC 10623 / CCUG 4943 / NCTC 11153)</name>
    <dbReference type="NCBI Taxonomy" id="411476"/>
    <lineage>
        <taxon>Bacteria</taxon>
        <taxon>Pseudomonadati</taxon>
        <taxon>Bacteroidota</taxon>
        <taxon>Bacteroidia</taxon>
        <taxon>Bacteroidales</taxon>
        <taxon>Bacteroidaceae</taxon>
        <taxon>Bacteroides</taxon>
    </lineage>
</organism>
<dbReference type="InterPro" id="IPR003749">
    <property type="entry name" value="ThiS/MoaD-like"/>
</dbReference>
<dbReference type="InterPro" id="IPR012675">
    <property type="entry name" value="Beta-grasp_dom_sf"/>
</dbReference>
<dbReference type="PANTHER" id="PTHR34472">
    <property type="entry name" value="SULFUR CARRIER PROTEIN THIS"/>
    <property type="match status" value="1"/>
</dbReference>
<comment type="caution">
    <text evidence="1">The sequence shown here is derived from an EMBL/GenBank/DDBJ whole genome shotgun (WGS) entry which is preliminary data.</text>
</comment>
<reference evidence="1 2" key="1">
    <citation type="submission" date="2007-03" db="EMBL/GenBank/DDBJ databases">
        <authorList>
            <person name="Fulton L."/>
            <person name="Clifton S."/>
            <person name="Fulton B."/>
            <person name="Xu J."/>
            <person name="Minx P."/>
            <person name="Pepin K.H."/>
            <person name="Johnson M."/>
            <person name="Thiruvilangam P."/>
            <person name="Bhonagiri V."/>
            <person name="Nash W.E."/>
            <person name="Mardis E.R."/>
            <person name="Wilson R.K."/>
        </authorList>
    </citation>
    <scope>NUCLEOTIDE SEQUENCE [LARGE SCALE GENOMIC DNA]</scope>
    <source>
        <strain evidence="2">ATCC 8483 / DSM 1896 / JCM 5824 / BCRC 10623 / CCUG 4943 / NCTC 11153</strain>
    </source>
</reference>
<dbReference type="NCBIfam" id="TIGR01683">
    <property type="entry name" value="thiS"/>
    <property type="match status" value="1"/>
</dbReference>
<dbReference type="PANTHER" id="PTHR34472:SF1">
    <property type="entry name" value="SULFUR CARRIER PROTEIN THIS"/>
    <property type="match status" value="1"/>
</dbReference>
<evidence type="ECO:0000313" key="2">
    <source>
        <dbReference type="Proteomes" id="UP000005475"/>
    </source>
</evidence>
<dbReference type="AlphaFoldDB" id="A0AAN3A8Z9"/>
<sequence length="91" mass="10292">MFLLIAFPFKHALCIYFQLIYSDRTMKVQVNNKEVEITPDSTLTQLTAQLELPVQGIAIAVNNKMIPRTEWEGFILHENDNLVIIKAACGG</sequence>
<dbReference type="InterPro" id="IPR010035">
    <property type="entry name" value="Thi_S"/>
</dbReference>
<dbReference type="Gene3D" id="3.10.20.30">
    <property type="match status" value="1"/>
</dbReference>
<accession>A0AAN3A8Z9</accession>
<gene>
    <name evidence="1" type="primary">thiS</name>
    <name evidence="1" type="ORF">BACOVA_02361</name>
</gene>
<protein>
    <submittedName>
        <fullName evidence="1">Thiamine biosynthesis protein ThiS</fullName>
    </submittedName>
</protein>
<proteinExistence type="predicted"/>
<dbReference type="Proteomes" id="UP000005475">
    <property type="component" value="Unassembled WGS sequence"/>
</dbReference>
<dbReference type="EMBL" id="AAXF02000048">
    <property type="protein sequence ID" value="EDO11867.1"/>
    <property type="molecule type" value="Genomic_DNA"/>
</dbReference>
<name>A0AAN3A8Z9_BACO1</name>
<evidence type="ECO:0000313" key="1">
    <source>
        <dbReference type="EMBL" id="EDO11867.1"/>
    </source>
</evidence>
<dbReference type="Pfam" id="PF02597">
    <property type="entry name" value="ThiS"/>
    <property type="match status" value="1"/>
</dbReference>
<dbReference type="InterPro" id="IPR016155">
    <property type="entry name" value="Mopterin_synth/thiamin_S_b"/>
</dbReference>